<evidence type="ECO:0000313" key="3">
    <source>
        <dbReference type="Proteomes" id="UP000220341"/>
    </source>
</evidence>
<feature type="transmembrane region" description="Helical" evidence="1">
    <location>
        <begin position="64"/>
        <end position="82"/>
    </location>
</feature>
<gene>
    <name evidence="2" type="ORF">CN497_05010</name>
</gene>
<feature type="transmembrane region" description="Helical" evidence="1">
    <location>
        <begin position="94"/>
        <end position="113"/>
    </location>
</feature>
<feature type="transmembrane region" description="Helical" evidence="1">
    <location>
        <begin position="125"/>
        <end position="143"/>
    </location>
</feature>
<dbReference type="AlphaFoldDB" id="A0A2B0NQZ6"/>
<dbReference type="RefSeq" id="WP_013058206.1">
    <property type="nucleotide sequence ID" value="NZ_CATKPS010000011.1"/>
</dbReference>
<keyword evidence="1" id="KW-1133">Transmembrane helix</keyword>
<evidence type="ECO:0000256" key="1">
    <source>
        <dbReference type="SAM" id="Phobius"/>
    </source>
</evidence>
<keyword evidence="1" id="KW-0812">Transmembrane</keyword>
<name>A0A2B0NQZ6_PRIMG</name>
<organism evidence="2 3">
    <name type="scientific">Priestia megaterium</name>
    <name type="common">Bacillus megaterium</name>
    <dbReference type="NCBI Taxonomy" id="1404"/>
    <lineage>
        <taxon>Bacteria</taxon>
        <taxon>Bacillati</taxon>
        <taxon>Bacillota</taxon>
        <taxon>Bacilli</taxon>
        <taxon>Bacillales</taxon>
        <taxon>Bacillaceae</taxon>
        <taxon>Priestia</taxon>
    </lineage>
</organism>
<dbReference type="Proteomes" id="UP000220341">
    <property type="component" value="Unassembled WGS sequence"/>
</dbReference>
<accession>A0A2B0NQZ6</accession>
<reference evidence="2 3" key="1">
    <citation type="submission" date="2017-09" db="EMBL/GenBank/DDBJ databases">
        <title>Large-scale bioinformatics analysis of Bacillus genomes uncovers conserved roles of natural products in bacterial physiology.</title>
        <authorList>
            <consortium name="Agbiome Team Llc"/>
            <person name="Bleich R.M."/>
            <person name="Kirk G.J."/>
            <person name="Santa Maria K.C."/>
            <person name="Allen S.E."/>
            <person name="Farag S."/>
            <person name="Shank E.A."/>
            <person name="Bowers A."/>
        </authorList>
    </citation>
    <scope>NUCLEOTIDE SEQUENCE [LARGE SCALE GENOMIC DNA]</scope>
    <source>
        <strain evidence="2 3">AFS003013</strain>
    </source>
</reference>
<proteinExistence type="predicted"/>
<dbReference type="EMBL" id="NTYW01000004">
    <property type="protein sequence ID" value="PES42143.1"/>
    <property type="molecule type" value="Genomic_DNA"/>
</dbReference>
<keyword evidence="1" id="KW-0472">Membrane</keyword>
<comment type="caution">
    <text evidence="2">The sequence shown here is derived from an EMBL/GenBank/DDBJ whole genome shotgun (WGS) entry which is preliminary data.</text>
</comment>
<protein>
    <submittedName>
        <fullName evidence="2">Uncharacterized protein</fullName>
    </submittedName>
</protein>
<sequence>MIGLILSVLIFNILAFKTNKRLTANQIVHIWMFTIAAQHIFDVFINFKFHGYWYFTQETDWQGIFAYTVLIPPVNMLFLTYYPFAGKLTKKAAYILLWSVAVLLYEVVALLPAPWGYFHYGWWTWWYSLFLNPLLFWMVVQYYRWVCKIEKRAITKK</sequence>
<evidence type="ECO:0000313" key="2">
    <source>
        <dbReference type="EMBL" id="PES42143.1"/>
    </source>
</evidence>